<name>A0A0C2S716_AMAMK</name>
<sequence>MSRLALHSHTSRMHRNHDKKGPVRHTSKSDLTSLTAVTLRIFFCYPVQRAASLSTKVTINDVVFPEYRAAHEASVLHTTSFGSWPGPTR</sequence>
<gene>
    <name evidence="2" type="ORF">M378DRAFT_170495</name>
</gene>
<dbReference type="AlphaFoldDB" id="A0A0C2S716"/>
<organism evidence="2 3">
    <name type="scientific">Amanita muscaria (strain Koide BX008)</name>
    <dbReference type="NCBI Taxonomy" id="946122"/>
    <lineage>
        <taxon>Eukaryota</taxon>
        <taxon>Fungi</taxon>
        <taxon>Dikarya</taxon>
        <taxon>Basidiomycota</taxon>
        <taxon>Agaricomycotina</taxon>
        <taxon>Agaricomycetes</taxon>
        <taxon>Agaricomycetidae</taxon>
        <taxon>Agaricales</taxon>
        <taxon>Pluteineae</taxon>
        <taxon>Amanitaceae</taxon>
        <taxon>Amanita</taxon>
    </lineage>
</organism>
<protein>
    <submittedName>
        <fullName evidence="2">Uncharacterized protein</fullName>
    </submittedName>
</protein>
<reference evidence="2 3" key="1">
    <citation type="submission" date="2014-04" db="EMBL/GenBank/DDBJ databases">
        <title>Evolutionary Origins and Diversification of the Mycorrhizal Mutualists.</title>
        <authorList>
            <consortium name="DOE Joint Genome Institute"/>
            <consortium name="Mycorrhizal Genomics Consortium"/>
            <person name="Kohler A."/>
            <person name="Kuo A."/>
            <person name="Nagy L.G."/>
            <person name="Floudas D."/>
            <person name="Copeland A."/>
            <person name="Barry K.W."/>
            <person name="Cichocki N."/>
            <person name="Veneault-Fourrey C."/>
            <person name="LaButti K."/>
            <person name="Lindquist E.A."/>
            <person name="Lipzen A."/>
            <person name="Lundell T."/>
            <person name="Morin E."/>
            <person name="Murat C."/>
            <person name="Riley R."/>
            <person name="Ohm R."/>
            <person name="Sun H."/>
            <person name="Tunlid A."/>
            <person name="Henrissat B."/>
            <person name="Grigoriev I.V."/>
            <person name="Hibbett D.S."/>
            <person name="Martin F."/>
        </authorList>
    </citation>
    <scope>NUCLEOTIDE SEQUENCE [LARGE SCALE GENOMIC DNA]</scope>
    <source>
        <strain evidence="2 3">Koide BX008</strain>
    </source>
</reference>
<keyword evidence="3" id="KW-1185">Reference proteome</keyword>
<proteinExistence type="predicted"/>
<feature type="compositionally biased region" description="Basic residues" evidence="1">
    <location>
        <begin position="9"/>
        <end position="26"/>
    </location>
</feature>
<dbReference type="HOGENOM" id="CLU_2454222_0_0_1"/>
<evidence type="ECO:0000256" key="1">
    <source>
        <dbReference type="SAM" id="MobiDB-lite"/>
    </source>
</evidence>
<dbReference type="EMBL" id="KN818336">
    <property type="protein sequence ID" value="KIL58505.1"/>
    <property type="molecule type" value="Genomic_DNA"/>
</dbReference>
<dbReference type="InParanoid" id="A0A0C2S716"/>
<evidence type="ECO:0000313" key="3">
    <source>
        <dbReference type="Proteomes" id="UP000054549"/>
    </source>
</evidence>
<dbReference type="Proteomes" id="UP000054549">
    <property type="component" value="Unassembled WGS sequence"/>
</dbReference>
<evidence type="ECO:0000313" key="2">
    <source>
        <dbReference type="EMBL" id="KIL58505.1"/>
    </source>
</evidence>
<feature type="region of interest" description="Disordered" evidence="1">
    <location>
        <begin position="1"/>
        <end position="29"/>
    </location>
</feature>
<accession>A0A0C2S716</accession>